<dbReference type="EMBL" id="WIXP02000012">
    <property type="protein sequence ID" value="KAF6201964.1"/>
    <property type="molecule type" value="Genomic_DNA"/>
</dbReference>
<dbReference type="AlphaFoldDB" id="A0A6A4J7K7"/>
<dbReference type="SMART" id="SM00343">
    <property type="entry name" value="ZnF_C2HC"/>
    <property type="match status" value="1"/>
</dbReference>
<feature type="compositionally biased region" description="Polar residues" evidence="1">
    <location>
        <begin position="390"/>
        <end position="407"/>
    </location>
</feature>
<dbReference type="PROSITE" id="PS50158">
    <property type="entry name" value="ZF_CCHC"/>
    <property type="match status" value="1"/>
</dbReference>
<keyword evidence="3" id="KW-1185">Reference proteome</keyword>
<proteinExistence type="predicted"/>
<sequence length="435" mass="48875">MNTRATVRSRLGRGSREDSENVQDEPNAHQEAFSEAVENAESEWQFTQEVQETHQEIETAPAGNSSTNFNSLDQMMGFWDEERSACLGELRQVIHQQSTSTERVLRDQLSSFTSTMQQILQSQTAMLQEVVRAVQGCSVNRSPSAPPPNTNHMPKAPMQALHLKPMPFSGSEDWESYFLQFSAIAERNGWDDSAKAAASTSVLSGTAREVLAQVGSVYTYDRLVKALEARFGFRHQEQRFMTLLMSRVQDSNEDISTFHQALQTLARRALLEISHGTESMLVHLFVRGLRDQSLREKVLTVGPKSMDEAISVALRLETVQQIKPHAIRQLETTIQEQENVSRAVQPTVPDRVQAVPRQQRFVWPRSPVCWRCGLVGHLARVCPYPPRAGSSWSPPTHQSQFQPQPDESQLALPPTTSQSFPRNRSTAPGNVQKSE</sequence>
<reference evidence="2" key="1">
    <citation type="journal article" date="2021" name="Mol. Ecol. Resour.">
        <title>Apolygus lucorum genome provides insights into omnivorousness and mesophyll feeding.</title>
        <authorList>
            <person name="Liu Y."/>
            <person name="Liu H."/>
            <person name="Wang H."/>
            <person name="Huang T."/>
            <person name="Liu B."/>
            <person name="Yang B."/>
            <person name="Yin L."/>
            <person name="Li B."/>
            <person name="Zhang Y."/>
            <person name="Zhang S."/>
            <person name="Jiang F."/>
            <person name="Zhang X."/>
            <person name="Ren Y."/>
            <person name="Wang B."/>
            <person name="Wang S."/>
            <person name="Lu Y."/>
            <person name="Wu K."/>
            <person name="Fan W."/>
            <person name="Wang G."/>
        </authorList>
    </citation>
    <scope>NUCLEOTIDE SEQUENCE</scope>
    <source>
        <strain evidence="2">12Hb</strain>
    </source>
</reference>
<accession>A0A6A4J7K7</accession>
<dbReference type="InterPro" id="IPR036875">
    <property type="entry name" value="Znf_CCHC_sf"/>
</dbReference>
<feature type="region of interest" description="Disordered" evidence="1">
    <location>
        <begin position="388"/>
        <end position="435"/>
    </location>
</feature>
<dbReference type="PANTHER" id="PTHR45823:SF1">
    <property type="entry name" value="T-SNARE COILED-COIL HOMOLOGY DOMAIN-CONTAINING PROTEIN"/>
    <property type="match status" value="1"/>
</dbReference>
<evidence type="ECO:0000313" key="2">
    <source>
        <dbReference type="EMBL" id="KAF6201964.1"/>
    </source>
</evidence>
<dbReference type="OrthoDB" id="6759373at2759"/>
<name>A0A6A4J7K7_APOLU</name>
<evidence type="ECO:0000256" key="1">
    <source>
        <dbReference type="SAM" id="MobiDB-lite"/>
    </source>
</evidence>
<dbReference type="GO" id="GO:0008270">
    <property type="term" value="F:zinc ion binding"/>
    <property type="evidence" value="ECO:0007669"/>
    <property type="project" value="InterPro"/>
</dbReference>
<evidence type="ECO:0000313" key="3">
    <source>
        <dbReference type="Proteomes" id="UP000466442"/>
    </source>
</evidence>
<protein>
    <submittedName>
        <fullName evidence="2">Uncharacterized protein</fullName>
    </submittedName>
</protein>
<comment type="caution">
    <text evidence="2">The sequence shown here is derived from an EMBL/GenBank/DDBJ whole genome shotgun (WGS) entry which is preliminary data.</text>
</comment>
<organism evidence="2 3">
    <name type="scientific">Apolygus lucorum</name>
    <name type="common">Small green plant bug</name>
    <name type="synonym">Lygocoris lucorum</name>
    <dbReference type="NCBI Taxonomy" id="248454"/>
    <lineage>
        <taxon>Eukaryota</taxon>
        <taxon>Metazoa</taxon>
        <taxon>Ecdysozoa</taxon>
        <taxon>Arthropoda</taxon>
        <taxon>Hexapoda</taxon>
        <taxon>Insecta</taxon>
        <taxon>Pterygota</taxon>
        <taxon>Neoptera</taxon>
        <taxon>Paraneoptera</taxon>
        <taxon>Hemiptera</taxon>
        <taxon>Heteroptera</taxon>
        <taxon>Panheteroptera</taxon>
        <taxon>Cimicomorpha</taxon>
        <taxon>Miridae</taxon>
        <taxon>Mirini</taxon>
        <taxon>Apolygus</taxon>
    </lineage>
</organism>
<feature type="compositionally biased region" description="Polar residues" evidence="1">
    <location>
        <begin position="414"/>
        <end position="435"/>
    </location>
</feature>
<dbReference type="InterPro" id="IPR001878">
    <property type="entry name" value="Znf_CCHC"/>
</dbReference>
<gene>
    <name evidence="2" type="ORF">GE061_004360</name>
</gene>
<feature type="region of interest" description="Disordered" evidence="1">
    <location>
        <begin position="1"/>
        <end position="28"/>
    </location>
</feature>
<dbReference type="GO" id="GO:0003676">
    <property type="term" value="F:nucleic acid binding"/>
    <property type="evidence" value="ECO:0007669"/>
    <property type="project" value="InterPro"/>
</dbReference>
<dbReference type="Proteomes" id="UP000466442">
    <property type="component" value="Linkage Group LG12"/>
</dbReference>
<dbReference type="PANTHER" id="PTHR45823">
    <property type="entry name" value="T-SNARE COILED-COIL HOMOLOGY DOMAIN-CONTAINING PROTEIN"/>
    <property type="match status" value="1"/>
</dbReference>
<dbReference type="SUPFAM" id="SSF57756">
    <property type="entry name" value="Retrovirus zinc finger-like domains"/>
    <property type="match status" value="1"/>
</dbReference>